<name>A0AAV5SHR2_9BILA</name>
<evidence type="ECO:0000313" key="2">
    <source>
        <dbReference type="Proteomes" id="UP001432027"/>
    </source>
</evidence>
<dbReference type="Proteomes" id="UP001432027">
    <property type="component" value="Unassembled WGS sequence"/>
</dbReference>
<keyword evidence="2" id="KW-1185">Reference proteome</keyword>
<accession>A0AAV5SHR2</accession>
<sequence>MSLTSTEGKMREGRRSVPLLAQSRRPYNVMNSGRKRSLFLSDLEDTGHDKQYKKYFEKYLHEFALWAPFARVHAPFNTTMVSESFRSKLKMSILGDNTLSRVDRLVDVLINLPADLSEELKIAGQEKYVSGVFRLQSQMAAHKGGVSYGEDSAYCNTIRHEDMEDGISEEGW</sequence>
<proteinExistence type="predicted"/>
<dbReference type="EMBL" id="BTSX01000001">
    <property type="protein sequence ID" value="GMS80218.1"/>
    <property type="molecule type" value="Genomic_DNA"/>
</dbReference>
<comment type="caution">
    <text evidence="1">The sequence shown here is derived from an EMBL/GenBank/DDBJ whole genome shotgun (WGS) entry which is preliminary data.</text>
</comment>
<evidence type="ECO:0000313" key="1">
    <source>
        <dbReference type="EMBL" id="GMS80218.1"/>
    </source>
</evidence>
<organism evidence="1 2">
    <name type="scientific">Pristionchus entomophagus</name>
    <dbReference type="NCBI Taxonomy" id="358040"/>
    <lineage>
        <taxon>Eukaryota</taxon>
        <taxon>Metazoa</taxon>
        <taxon>Ecdysozoa</taxon>
        <taxon>Nematoda</taxon>
        <taxon>Chromadorea</taxon>
        <taxon>Rhabditida</taxon>
        <taxon>Rhabditina</taxon>
        <taxon>Diplogasteromorpha</taxon>
        <taxon>Diplogasteroidea</taxon>
        <taxon>Neodiplogasteridae</taxon>
        <taxon>Pristionchus</taxon>
    </lineage>
</organism>
<gene>
    <name evidence="1" type="ORF">PENTCL1PPCAC_2393</name>
</gene>
<feature type="non-terminal residue" evidence="1">
    <location>
        <position position="172"/>
    </location>
</feature>
<protein>
    <submittedName>
        <fullName evidence="1">Uncharacterized protein</fullName>
    </submittedName>
</protein>
<dbReference type="AlphaFoldDB" id="A0AAV5SHR2"/>
<reference evidence="1" key="1">
    <citation type="submission" date="2023-10" db="EMBL/GenBank/DDBJ databases">
        <title>Genome assembly of Pristionchus species.</title>
        <authorList>
            <person name="Yoshida K."/>
            <person name="Sommer R.J."/>
        </authorList>
    </citation>
    <scope>NUCLEOTIDE SEQUENCE</scope>
    <source>
        <strain evidence="1">RS0144</strain>
    </source>
</reference>